<dbReference type="Proteomes" id="UP000272942">
    <property type="component" value="Unassembled WGS sequence"/>
</dbReference>
<organism evidence="3">
    <name type="scientific">Echinostoma caproni</name>
    <dbReference type="NCBI Taxonomy" id="27848"/>
    <lineage>
        <taxon>Eukaryota</taxon>
        <taxon>Metazoa</taxon>
        <taxon>Spiralia</taxon>
        <taxon>Lophotrochozoa</taxon>
        <taxon>Platyhelminthes</taxon>
        <taxon>Trematoda</taxon>
        <taxon>Digenea</taxon>
        <taxon>Plagiorchiida</taxon>
        <taxon>Echinostomata</taxon>
        <taxon>Echinostomatoidea</taxon>
        <taxon>Echinostomatidae</taxon>
        <taxon>Echinostoma</taxon>
    </lineage>
</organism>
<gene>
    <name evidence="1" type="ORF">ECPE_LOCUS7303</name>
</gene>
<accession>A0A183AK18</accession>
<evidence type="ECO:0000313" key="1">
    <source>
        <dbReference type="EMBL" id="VDP80732.1"/>
    </source>
</evidence>
<evidence type="ECO:0000313" key="2">
    <source>
        <dbReference type="Proteomes" id="UP000272942"/>
    </source>
</evidence>
<name>A0A183AK18_9TREM</name>
<dbReference type="WBParaSite" id="ECPE_0000731901-mRNA-1">
    <property type="protein sequence ID" value="ECPE_0000731901-mRNA-1"/>
    <property type="gene ID" value="ECPE_0000731901"/>
</dbReference>
<proteinExistence type="predicted"/>
<reference evidence="1 2" key="2">
    <citation type="submission" date="2018-11" db="EMBL/GenBank/DDBJ databases">
        <authorList>
            <consortium name="Pathogen Informatics"/>
        </authorList>
    </citation>
    <scope>NUCLEOTIDE SEQUENCE [LARGE SCALE GENOMIC DNA]</scope>
    <source>
        <strain evidence="1 2">Egypt</strain>
    </source>
</reference>
<evidence type="ECO:0000313" key="3">
    <source>
        <dbReference type="WBParaSite" id="ECPE_0000731901-mRNA-1"/>
    </source>
</evidence>
<dbReference type="EMBL" id="UZAN01044415">
    <property type="protein sequence ID" value="VDP80732.1"/>
    <property type="molecule type" value="Genomic_DNA"/>
</dbReference>
<dbReference type="AlphaFoldDB" id="A0A183AK18"/>
<keyword evidence="2" id="KW-1185">Reference proteome</keyword>
<sequence length="138" mass="14853">MLPLAPGRIRLEHEISARIGSRMSSQIPYLSEQTHTSSNIVLKLNSPESVVRGTRSSDKAATSEFAFVGDGVVSLLADLDSFFTGIGLVSLLCIGMAVSFKRSRLCPVPNNSDRISRSKSSGLKCCEQTRECCDGTKA</sequence>
<protein>
    <submittedName>
        <fullName evidence="3">Transmembrane protein</fullName>
    </submittedName>
</protein>
<reference evidence="3" key="1">
    <citation type="submission" date="2016-06" db="UniProtKB">
        <authorList>
            <consortium name="WormBaseParasite"/>
        </authorList>
    </citation>
    <scope>IDENTIFICATION</scope>
</reference>